<dbReference type="InterPro" id="IPR046364">
    <property type="entry name" value="Exo70_C"/>
</dbReference>
<comment type="function">
    <text evidence="3">Component of the exocyst complex.</text>
</comment>
<dbReference type="Proteomes" id="UP001454036">
    <property type="component" value="Unassembled WGS sequence"/>
</dbReference>
<evidence type="ECO:0000256" key="1">
    <source>
        <dbReference type="ARBA" id="ARBA00006756"/>
    </source>
</evidence>
<sequence>MEETEAVIAAMNADHHLKAAAYHILKALEARGSLTDSMEKYLAELSVQFGSMIKIDDDEAATASREDVYRFRSAQKKILNLQPSRLDICGSGRPEFEDYLQAIEDIKRLRESFGRMDSGGAKKVEELDSQAQNILQIAMEKLQEVLIGVLGQNKHCFEKEYIPFHSCEGTFSYEESVISTEDDSFGGSSRRESSSTEPVEYLMDFVHPDVIPHLKSIAELMFSLNYDHEFSKAFISFWRCEMEEYLTILDVEPNSIEDVHKMEWDYLDSKIKIWCRAAKSIFGFYLVNEKRLFDQILGELGSVSSMCFIEATNAAIFCLLNFAQAVAIGSPGPERLFSLLNMYEVLADHLQIVNTLFAGEAGSFIRTEFNNLLNRLGYTAKCIFLEFGNQVASNSSTVPFPNGGIPPLTKYVMNYIMLVESYSDTLNLLLAEETDNGSSNPTEKDNSSDFADRLSHHLHSLISILEAKLEEKSNLYGDNSLRHIFMMNNIHYMVKKINHSKVRKYFDDEWIREHMVKYKQHARAYERVTWSNVLIPLQDDGTKAKAILKKRCRDFTMSFEEKWKIQRGWCIPDNELRENLRISISQTVIHAYRTFLSRLAACCVCDTYIKYSVEQLESDLLDLFDGSYKSMNHPRRRGSLKSSRRSSILSFV</sequence>
<dbReference type="InterPro" id="IPR004140">
    <property type="entry name" value="Exo70"/>
</dbReference>
<evidence type="ECO:0000259" key="5">
    <source>
        <dbReference type="Pfam" id="PF03081"/>
    </source>
</evidence>
<dbReference type="GO" id="GO:0015031">
    <property type="term" value="P:protein transport"/>
    <property type="evidence" value="ECO:0007669"/>
    <property type="project" value="UniProtKB-KW"/>
</dbReference>
<keyword evidence="3" id="KW-0653">Protein transport</keyword>
<dbReference type="PANTHER" id="PTHR12542">
    <property type="entry name" value="EXOCYST COMPLEX PROTEIN EXO70"/>
    <property type="match status" value="1"/>
</dbReference>
<feature type="region of interest" description="Disordered" evidence="4">
    <location>
        <begin position="632"/>
        <end position="652"/>
    </location>
</feature>
<evidence type="ECO:0000256" key="3">
    <source>
        <dbReference type="RuleBase" id="RU365026"/>
    </source>
</evidence>
<reference evidence="6 7" key="1">
    <citation type="submission" date="2024-01" db="EMBL/GenBank/DDBJ databases">
        <title>The complete chloroplast genome sequence of Lithospermum erythrorhizon: insights into the phylogenetic relationship among Boraginaceae species and the maternal lineages of purple gromwells.</title>
        <authorList>
            <person name="Okada T."/>
            <person name="Watanabe K."/>
        </authorList>
    </citation>
    <scope>NUCLEOTIDE SEQUENCE [LARGE SCALE GENOMIC DNA]</scope>
</reference>
<dbReference type="Gene3D" id="1.20.1280.170">
    <property type="entry name" value="Exocyst complex component Exo70"/>
    <property type="match status" value="1"/>
</dbReference>
<keyword evidence="2 3" id="KW-0813">Transport</keyword>
<gene>
    <name evidence="6" type="ORF">LIER_36694</name>
</gene>
<comment type="caution">
    <text evidence="6">The sequence shown here is derived from an EMBL/GenBank/DDBJ whole genome shotgun (WGS) entry which is preliminary data.</text>
</comment>
<feature type="domain" description="Exocyst complex subunit Exo70 C-terminal" evidence="5">
    <location>
        <begin position="273"/>
        <end position="621"/>
    </location>
</feature>
<evidence type="ECO:0000256" key="4">
    <source>
        <dbReference type="SAM" id="MobiDB-lite"/>
    </source>
</evidence>
<keyword evidence="3" id="KW-0268">Exocytosis</keyword>
<comment type="similarity">
    <text evidence="1 3">Belongs to the EXO70 family.</text>
</comment>
<evidence type="ECO:0000313" key="6">
    <source>
        <dbReference type="EMBL" id="GAA0148302.1"/>
    </source>
</evidence>
<keyword evidence="7" id="KW-1185">Reference proteome</keyword>
<dbReference type="GO" id="GO:0000145">
    <property type="term" value="C:exocyst"/>
    <property type="evidence" value="ECO:0007669"/>
    <property type="project" value="InterPro"/>
</dbReference>
<feature type="compositionally biased region" description="Basic residues" evidence="4">
    <location>
        <begin position="632"/>
        <end position="644"/>
    </location>
</feature>
<evidence type="ECO:0000256" key="2">
    <source>
        <dbReference type="ARBA" id="ARBA00022448"/>
    </source>
</evidence>
<dbReference type="GO" id="GO:0006887">
    <property type="term" value="P:exocytosis"/>
    <property type="evidence" value="ECO:0007669"/>
    <property type="project" value="UniProtKB-KW"/>
</dbReference>
<organism evidence="6 7">
    <name type="scientific">Lithospermum erythrorhizon</name>
    <name type="common">Purple gromwell</name>
    <name type="synonym">Lithospermum officinale var. erythrorhizon</name>
    <dbReference type="NCBI Taxonomy" id="34254"/>
    <lineage>
        <taxon>Eukaryota</taxon>
        <taxon>Viridiplantae</taxon>
        <taxon>Streptophyta</taxon>
        <taxon>Embryophyta</taxon>
        <taxon>Tracheophyta</taxon>
        <taxon>Spermatophyta</taxon>
        <taxon>Magnoliopsida</taxon>
        <taxon>eudicotyledons</taxon>
        <taxon>Gunneridae</taxon>
        <taxon>Pentapetalae</taxon>
        <taxon>asterids</taxon>
        <taxon>lamiids</taxon>
        <taxon>Boraginales</taxon>
        <taxon>Boraginaceae</taxon>
        <taxon>Boraginoideae</taxon>
        <taxon>Lithospermeae</taxon>
        <taxon>Lithospermum</taxon>
    </lineage>
</organism>
<dbReference type="GO" id="GO:0005546">
    <property type="term" value="F:phosphatidylinositol-4,5-bisphosphate binding"/>
    <property type="evidence" value="ECO:0007669"/>
    <property type="project" value="InterPro"/>
</dbReference>
<protein>
    <recommendedName>
        <fullName evidence="3">Exocyst subunit Exo70 family protein</fullName>
    </recommendedName>
</protein>
<dbReference type="PANTHER" id="PTHR12542:SF92">
    <property type="entry name" value="EXOCYST COMPLEX COMPONENT EXO70E2"/>
    <property type="match status" value="1"/>
</dbReference>
<proteinExistence type="inferred from homology"/>
<dbReference type="EMBL" id="BAABME010016989">
    <property type="protein sequence ID" value="GAA0148302.1"/>
    <property type="molecule type" value="Genomic_DNA"/>
</dbReference>
<accession>A0AAV3PE28</accession>
<dbReference type="InterPro" id="IPR016159">
    <property type="entry name" value="Cullin_repeat-like_dom_sf"/>
</dbReference>
<evidence type="ECO:0000313" key="7">
    <source>
        <dbReference type="Proteomes" id="UP001454036"/>
    </source>
</evidence>
<dbReference type="SUPFAM" id="SSF74788">
    <property type="entry name" value="Cullin repeat-like"/>
    <property type="match status" value="1"/>
</dbReference>
<dbReference type="AlphaFoldDB" id="A0AAV3PE28"/>
<dbReference type="Pfam" id="PF03081">
    <property type="entry name" value="Exo70_C"/>
    <property type="match status" value="1"/>
</dbReference>
<name>A0AAV3PE28_LITER</name>